<dbReference type="RefSeq" id="WP_094788893.1">
    <property type="nucleotide sequence ID" value="NZ_NDXW01000001.1"/>
</dbReference>
<evidence type="ECO:0000313" key="12">
    <source>
        <dbReference type="EMBL" id="RDH46078.1"/>
    </source>
</evidence>
<keyword evidence="9 10" id="KW-0143">Chaperone</keyword>
<evidence type="ECO:0000256" key="5">
    <source>
        <dbReference type="ARBA" id="ARBA00022691"/>
    </source>
</evidence>
<comment type="subcellular location">
    <subcellularLocation>
        <location evidence="10">Cytoplasm</location>
    </subcellularLocation>
</comment>
<evidence type="ECO:0000256" key="10">
    <source>
        <dbReference type="RuleBase" id="RU364116"/>
    </source>
</evidence>
<dbReference type="GO" id="GO:0006779">
    <property type="term" value="P:porphyrin-containing compound biosynthetic process"/>
    <property type="evidence" value="ECO:0007669"/>
    <property type="project" value="InterPro"/>
</dbReference>
<dbReference type="SUPFAM" id="SSF102114">
    <property type="entry name" value="Radical SAM enzymes"/>
    <property type="match status" value="1"/>
</dbReference>
<dbReference type="NCBIfam" id="TIGR00539">
    <property type="entry name" value="hemN_rel"/>
    <property type="match status" value="1"/>
</dbReference>
<dbReference type="EMBL" id="NDXW01000001">
    <property type="protein sequence ID" value="RDH46078.1"/>
    <property type="molecule type" value="Genomic_DNA"/>
</dbReference>
<reference evidence="12 13" key="1">
    <citation type="submission" date="2017-04" db="EMBL/GenBank/DDBJ databases">
        <title>Draft genome sequence of Zooshikella ganghwensis VG4 isolated from Red Sea sediments.</title>
        <authorList>
            <person name="Rehman Z."/>
            <person name="Alam I."/>
            <person name="Kamau A."/>
            <person name="Bajic V."/>
            <person name="Leiknes T."/>
        </authorList>
    </citation>
    <scope>NUCLEOTIDE SEQUENCE [LARGE SCALE GENOMIC DNA]</scope>
    <source>
        <strain evidence="12 13">VG4</strain>
    </source>
</reference>
<dbReference type="AlphaFoldDB" id="A0A4P9VR66"/>
<dbReference type="GO" id="GO:0005737">
    <property type="term" value="C:cytoplasm"/>
    <property type="evidence" value="ECO:0007669"/>
    <property type="project" value="UniProtKB-SubCell"/>
</dbReference>
<evidence type="ECO:0000256" key="9">
    <source>
        <dbReference type="ARBA" id="ARBA00023186"/>
    </source>
</evidence>
<dbReference type="GO" id="GO:0051539">
    <property type="term" value="F:4 iron, 4 sulfur cluster binding"/>
    <property type="evidence" value="ECO:0007669"/>
    <property type="project" value="UniProtKB-UniRule"/>
</dbReference>
<evidence type="ECO:0000256" key="1">
    <source>
        <dbReference type="ARBA" id="ARBA00001966"/>
    </source>
</evidence>
<evidence type="ECO:0000256" key="7">
    <source>
        <dbReference type="ARBA" id="ARBA00023004"/>
    </source>
</evidence>
<comment type="caution">
    <text evidence="12">The sequence shown here is derived from an EMBL/GenBank/DDBJ whole genome shotgun (WGS) entry which is preliminary data.</text>
</comment>
<evidence type="ECO:0000259" key="11">
    <source>
        <dbReference type="PROSITE" id="PS51918"/>
    </source>
</evidence>
<keyword evidence="13" id="KW-1185">Reference proteome</keyword>
<dbReference type="SFLD" id="SFLDG01082">
    <property type="entry name" value="B12-binding_domain_containing"/>
    <property type="match status" value="1"/>
</dbReference>
<dbReference type="Pfam" id="PF06969">
    <property type="entry name" value="HemN_C"/>
    <property type="match status" value="1"/>
</dbReference>
<dbReference type="GO" id="GO:0004109">
    <property type="term" value="F:coproporphyrinogen oxidase activity"/>
    <property type="evidence" value="ECO:0007669"/>
    <property type="project" value="InterPro"/>
</dbReference>
<keyword evidence="6 10" id="KW-0479">Metal-binding</keyword>
<dbReference type="InterPro" id="IPR013785">
    <property type="entry name" value="Aldolase_TIM"/>
</dbReference>
<dbReference type="Gene3D" id="3.20.20.70">
    <property type="entry name" value="Aldolase class I"/>
    <property type="match status" value="1"/>
</dbReference>
<protein>
    <recommendedName>
        <fullName evidence="3 10">Heme chaperone HemW</fullName>
    </recommendedName>
</protein>
<dbReference type="SFLD" id="SFLDG01065">
    <property type="entry name" value="anaerobic_coproporphyrinogen-I"/>
    <property type="match status" value="1"/>
</dbReference>
<dbReference type="InterPro" id="IPR034505">
    <property type="entry name" value="Coproporphyrinogen-III_oxidase"/>
</dbReference>
<comment type="similarity">
    <text evidence="2">Belongs to the anaerobic coproporphyrinogen-III oxidase family. HemW subfamily.</text>
</comment>
<evidence type="ECO:0000256" key="4">
    <source>
        <dbReference type="ARBA" id="ARBA00022617"/>
    </source>
</evidence>
<dbReference type="SFLD" id="SFLDS00029">
    <property type="entry name" value="Radical_SAM"/>
    <property type="match status" value="1"/>
</dbReference>
<dbReference type="SFLD" id="SFLDF00288">
    <property type="entry name" value="HemN-like__clustered_with_nucl"/>
    <property type="match status" value="1"/>
</dbReference>
<dbReference type="PROSITE" id="PS51918">
    <property type="entry name" value="RADICAL_SAM"/>
    <property type="match status" value="1"/>
</dbReference>
<keyword evidence="10" id="KW-0004">4Fe-4S</keyword>
<comment type="cofactor">
    <cofactor evidence="1">
        <name>[4Fe-4S] cluster</name>
        <dbReference type="ChEBI" id="CHEBI:49883"/>
    </cofactor>
</comment>
<dbReference type="InterPro" id="IPR004559">
    <property type="entry name" value="HemW-like"/>
</dbReference>
<keyword evidence="8 10" id="KW-0411">Iron-sulfur</keyword>
<dbReference type="SMART" id="SM00729">
    <property type="entry name" value="Elp3"/>
    <property type="match status" value="1"/>
</dbReference>
<dbReference type="InterPro" id="IPR006638">
    <property type="entry name" value="Elp3/MiaA/NifB-like_rSAM"/>
</dbReference>
<sequence length="380" mass="43263">MPLQLPPLSLYIHIPWCIKKCPYCDFNSHTAQDTLPEKEYCSALLDDLMADLHLVQGRPLQSIFIGGGTPSLFSAKSFNHLLKEIQQKIPFADDIEITLEANPGTFEQAKFSGYFQTGINRLSIGVQSFQPKQLQQLGRIHNAQEASRAIDMVKKAGFTNFNIDLMFGLPGQTLDDALFDLNQAVSLSPTHISWYQLTIEPNTIFFSKPPKLPDDDSLFTMQQAGQRQLHDAGFQQYEISAYAQENCKSKHNMNYWEFGDYLGIGAGAHSKITFPDQNKIHRFWKTRIPKDYLDLSKSYLAGKREIHPEERALEFLMNTLRLNNGVPSHYFLDRTGESLQSIYNQLDSAQKQALLMPFSNQLQATPKGLLYLNTLLEKFM</sequence>
<gene>
    <name evidence="12" type="ORF">B9G39_22960</name>
</gene>
<proteinExistence type="inferred from homology"/>
<dbReference type="PANTHER" id="PTHR13932">
    <property type="entry name" value="COPROPORPHYRINIGEN III OXIDASE"/>
    <property type="match status" value="1"/>
</dbReference>
<dbReference type="Pfam" id="PF04055">
    <property type="entry name" value="Radical_SAM"/>
    <property type="match status" value="1"/>
</dbReference>
<dbReference type="CDD" id="cd01335">
    <property type="entry name" value="Radical_SAM"/>
    <property type="match status" value="1"/>
</dbReference>
<dbReference type="InterPro" id="IPR010723">
    <property type="entry name" value="HemN_C"/>
</dbReference>
<evidence type="ECO:0000256" key="2">
    <source>
        <dbReference type="ARBA" id="ARBA00006100"/>
    </source>
</evidence>
<dbReference type="SFLD" id="SFLDF00562">
    <property type="entry name" value="HemN-like__clustered_with_heat"/>
    <property type="match status" value="1"/>
</dbReference>
<dbReference type="InterPro" id="IPR058240">
    <property type="entry name" value="rSAM_sf"/>
</dbReference>
<organism evidence="12 13">
    <name type="scientific">Zooshikella ganghwensis</name>
    <dbReference type="NCBI Taxonomy" id="202772"/>
    <lineage>
        <taxon>Bacteria</taxon>
        <taxon>Pseudomonadati</taxon>
        <taxon>Pseudomonadota</taxon>
        <taxon>Gammaproteobacteria</taxon>
        <taxon>Oceanospirillales</taxon>
        <taxon>Zooshikellaceae</taxon>
        <taxon>Zooshikella</taxon>
    </lineage>
</organism>
<dbReference type="InterPro" id="IPR007197">
    <property type="entry name" value="rSAM"/>
</dbReference>
<keyword evidence="5 10" id="KW-0949">S-adenosyl-L-methionine</keyword>
<accession>A0A4P9VR66</accession>
<evidence type="ECO:0000256" key="3">
    <source>
        <dbReference type="ARBA" id="ARBA00017228"/>
    </source>
</evidence>
<dbReference type="GO" id="GO:0046872">
    <property type="term" value="F:metal ion binding"/>
    <property type="evidence" value="ECO:0007669"/>
    <property type="project" value="UniProtKB-UniRule"/>
</dbReference>
<dbReference type="PANTHER" id="PTHR13932:SF5">
    <property type="entry name" value="RADICAL S-ADENOSYL METHIONINE DOMAIN-CONTAINING PROTEIN 1, MITOCHONDRIAL"/>
    <property type="match status" value="1"/>
</dbReference>
<name>A0A4P9VR66_9GAMM</name>
<comment type="function">
    <text evidence="10">Probably acts as a heme chaperone, transferring heme to an unknown acceptor. Binds one molecule of heme per monomer, possibly covalently. Binds 1 [4Fe-4S] cluster. The cluster is coordinated with 3 cysteines and an exchangeable S-adenosyl-L-methionine.</text>
</comment>
<keyword evidence="4 10" id="KW-0349">Heme</keyword>
<evidence type="ECO:0000256" key="6">
    <source>
        <dbReference type="ARBA" id="ARBA00022723"/>
    </source>
</evidence>
<keyword evidence="10" id="KW-0963">Cytoplasm</keyword>
<keyword evidence="7 10" id="KW-0408">Iron</keyword>
<evidence type="ECO:0000256" key="8">
    <source>
        <dbReference type="ARBA" id="ARBA00023014"/>
    </source>
</evidence>
<feature type="domain" description="Radical SAM core" evidence="11">
    <location>
        <begin position="2"/>
        <end position="235"/>
    </location>
</feature>
<dbReference type="Proteomes" id="UP000257039">
    <property type="component" value="Unassembled WGS sequence"/>
</dbReference>
<evidence type="ECO:0000313" key="13">
    <source>
        <dbReference type="Proteomes" id="UP000257039"/>
    </source>
</evidence>